<feature type="compositionally biased region" description="Polar residues" evidence="14">
    <location>
        <begin position="1077"/>
        <end position="1112"/>
    </location>
</feature>
<keyword evidence="10" id="KW-0131">Cell cycle</keyword>
<dbReference type="SUPFAM" id="SSF56112">
    <property type="entry name" value="Protein kinase-like (PK-like)"/>
    <property type="match status" value="1"/>
</dbReference>
<evidence type="ECO:0000256" key="6">
    <source>
        <dbReference type="ARBA" id="ARBA00022679"/>
    </source>
</evidence>
<evidence type="ECO:0000256" key="13">
    <source>
        <dbReference type="ARBA" id="ARBA00079859"/>
    </source>
</evidence>
<feature type="compositionally biased region" description="Acidic residues" evidence="14">
    <location>
        <begin position="60"/>
        <end position="71"/>
    </location>
</feature>
<organism evidence="16 17">
    <name type="scientific">Opisthorchis viverrini</name>
    <name type="common">Southeast Asian liver fluke</name>
    <dbReference type="NCBI Taxonomy" id="6198"/>
    <lineage>
        <taxon>Eukaryota</taxon>
        <taxon>Metazoa</taxon>
        <taxon>Spiralia</taxon>
        <taxon>Lophotrochozoa</taxon>
        <taxon>Platyhelminthes</taxon>
        <taxon>Trematoda</taxon>
        <taxon>Digenea</taxon>
        <taxon>Opisthorchiida</taxon>
        <taxon>Opisthorchiata</taxon>
        <taxon>Opisthorchiidae</taxon>
        <taxon>Opisthorchis</taxon>
    </lineage>
</organism>
<dbReference type="RefSeq" id="XP_009175911.1">
    <property type="nucleotide sequence ID" value="XM_009177647.1"/>
</dbReference>
<dbReference type="InterPro" id="IPR027918">
    <property type="entry name" value="HYLS1_C_dom"/>
</dbReference>
<evidence type="ECO:0000256" key="8">
    <source>
        <dbReference type="ARBA" id="ARBA00022777"/>
    </source>
</evidence>
<dbReference type="SMART" id="SM00220">
    <property type="entry name" value="S_TKc"/>
    <property type="match status" value="1"/>
</dbReference>
<feature type="compositionally biased region" description="Basic residues" evidence="14">
    <location>
        <begin position="294"/>
        <end position="305"/>
    </location>
</feature>
<evidence type="ECO:0000256" key="12">
    <source>
        <dbReference type="ARBA" id="ARBA00048367"/>
    </source>
</evidence>
<feature type="compositionally biased region" description="Basic and acidic residues" evidence="14">
    <location>
        <begin position="268"/>
        <end position="293"/>
    </location>
</feature>
<evidence type="ECO:0000256" key="11">
    <source>
        <dbReference type="ARBA" id="ARBA00047811"/>
    </source>
</evidence>
<dbReference type="Gene3D" id="3.30.200.20">
    <property type="entry name" value="Phosphorylase Kinase, domain 1"/>
    <property type="match status" value="1"/>
</dbReference>
<dbReference type="EC" id="2.7.11.22" evidence="3"/>
<feature type="region of interest" description="Disordered" evidence="14">
    <location>
        <begin position="28"/>
        <end position="322"/>
    </location>
</feature>
<feature type="region of interest" description="Disordered" evidence="14">
    <location>
        <begin position="338"/>
        <end position="643"/>
    </location>
</feature>
<dbReference type="PROSITE" id="PS50011">
    <property type="entry name" value="PROTEIN_KINASE_DOM"/>
    <property type="match status" value="1"/>
</dbReference>
<dbReference type="KEGG" id="ovi:T265_15342"/>
<keyword evidence="8" id="KW-0418">Kinase</keyword>
<feature type="compositionally biased region" description="Polar residues" evidence="14">
    <location>
        <begin position="247"/>
        <end position="263"/>
    </location>
</feature>
<dbReference type="InterPro" id="IPR000719">
    <property type="entry name" value="Prot_kinase_dom"/>
</dbReference>
<dbReference type="CDD" id="cd07843">
    <property type="entry name" value="STKc_CDC2L1"/>
    <property type="match status" value="1"/>
</dbReference>
<name>A0A074ZYS3_OPIVI</name>
<dbReference type="PANTHER" id="PTHR24056">
    <property type="entry name" value="CELL DIVISION PROTEIN KINASE"/>
    <property type="match status" value="1"/>
</dbReference>
<dbReference type="Pfam" id="PF15311">
    <property type="entry name" value="HYLS1_C"/>
    <property type="match status" value="1"/>
</dbReference>
<evidence type="ECO:0000256" key="2">
    <source>
        <dbReference type="ARBA" id="ARBA00006485"/>
    </source>
</evidence>
<evidence type="ECO:0000256" key="5">
    <source>
        <dbReference type="ARBA" id="ARBA00022553"/>
    </source>
</evidence>
<feature type="compositionally biased region" description="Basic and acidic residues" evidence="14">
    <location>
        <begin position="72"/>
        <end position="81"/>
    </location>
</feature>
<dbReference type="FunFam" id="3.30.200.20:FF:000054">
    <property type="entry name" value="Cyclin-dependent kinase 11B"/>
    <property type="match status" value="1"/>
</dbReference>
<feature type="compositionally biased region" description="Polar residues" evidence="14">
    <location>
        <begin position="188"/>
        <end position="223"/>
    </location>
</feature>
<feature type="compositionally biased region" description="Polar residues" evidence="14">
    <location>
        <begin position="1296"/>
        <end position="1320"/>
    </location>
</feature>
<feature type="compositionally biased region" description="Basic residues" evidence="14">
    <location>
        <begin position="402"/>
        <end position="413"/>
    </location>
</feature>
<feature type="region of interest" description="Disordered" evidence="14">
    <location>
        <begin position="1264"/>
        <end position="1417"/>
    </location>
</feature>
<dbReference type="InterPro" id="IPR008271">
    <property type="entry name" value="Ser/Thr_kinase_AS"/>
</dbReference>
<evidence type="ECO:0000256" key="1">
    <source>
        <dbReference type="ARBA" id="ARBA00001946"/>
    </source>
</evidence>
<reference evidence="16 17" key="1">
    <citation type="submission" date="2013-11" db="EMBL/GenBank/DDBJ databases">
        <title>Opisthorchis viverrini - life in the bile duct.</title>
        <authorList>
            <person name="Young N.D."/>
            <person name="Nagarajan N."/>
            <person name="Lin S.J."/>
            <person name="Korhonen P.K."/>
            <person name="Jex A.R."/>
            <person name="Hall R.S."/>
            <person name="Safavi-Hemami H."/>
            <person name="Kaewkong W."/>
            <person name="Bertrand D."/>
            <person name="Gao S."/>
            <person name="Seet Q."/>
            <person name="Wongkham S."/>
            <person name="Teh B.T."/>
            <person name="Wongkham C."/>
            <person name="Intapan P.M."/>
            <person name="Maleewong W."/>
            <person name="Yang X."/>
            <person name="Hu M."/>
            <person name="Wang Z."/>
            <person name="Hofmann A."/>
            <person name="Sternberg P.W."/>
            <person name="Tan P."/>
            <person name="Wang J."/>
            <person name="Gasser R.B."/>
        </authorList>
    </citation>
    <scope>NUCLEOTIDE SEQUENCE [LARGE SCALE GENOMIC DNA]</scope>
</reference>
<dbReference type="STRING" id="6198.A0A074ZYS3"/>
<keyword evidence="4" id="KW-0723">Serine/threonine-protein kinase</keyword>
<feature type="compositionally biased region" description="Low complexity" evidence="14">
    <location>
        <begin position="355"/>
        <end position="371"/>
    </location>
</feature>
<evidence type="ECO:0000313" key="17">
    <source>
        <dbReference type="Proteomes" id="UP000054324"/>
    </source>
</evidence>
<evidence type="ECO:0000256" key="9">
    <source>
        <dbReference type="ARBA" id="ARBA00022840"/>
    </source>
</evidence>
<dbReference type="PANTHER" id="PTHR24056:SF107">
    <property type="entry name" value="CYCLIN-DEPENDENT KINASE 11A-RELATED"/>
    <property type="match status" value="1"/>
</dbReference>
<feature type="compositionally biased region" description="Basic and acidic residues" evidence="14">
    <location>
        <begin position="464"/>
        <end position="484"/>
    </location>
</feature>
<feature type="compositionally biased region" description="Polar residues" evidence="14">
    <location>
        <begin position="506"/>
        <end position="519"/>
    </location>
</feature>
<evidence type="ECO:0000256" key="10">
    <source>
        <dbReference type="ARBA" id="ARBA00023306"/>
    </source>
</evidence>
<keyword evidence="17" id="KW-1185">Reference proteome</keyword>
<feature type="compositionally biased region" description="Basic and acidic residues" evidence="14">
    <location>
        <begin position="102"/>
        <end position="116"/>
    </location>
</feature>
<evidence type="ECO:0000256" key="7">
    <source>
        <dbReference type="ARBA" id="ARBA00022741"/>
    </source>
</evidence>
<feature type="compositionally biased region" description="Basic and acidic residues" evidence="14">
    <location>
        <begin position="125"/>
        <end position="154"/>
    </location>
</feature>
<feature type="compositionally biased region" description="Basic residues" evidence="14">
    <location>
        <begin position="1170"/>
        <end position="1183"/>
    </location>
</feature>
<feature type="domain" description="Protein kinase" evidence="15">
    <location>
        <begin position="655"/>
        <end position="941"/>
    </location>
</feature>
<dbReference type="FunFam" id="1.10.510.10:FF:000124">
    <property type="entry name" value="cyclin-dependent kinase 11B isoform X1"/>
    <property type="match status" value="1"/>
</dbReference>
<keyword evidence="6" id="KW-0808">Transferase</keyword>
<feature type="compositionally biased region" description="Basic and acidic residues" evidence="14">
    <location>
        <begin position="1327"/>
        <end position="1349"/>
    </location>
</feature>
<protein>
    <recommendedName>
        <fullName evidence="3">cyclin-dependent kinase</fullName>
        <ecNumber evidence="3">2.7.11.22</ecNumber>
    </recommendedName>
    <alternativeName>
        <fullName evidence="13">Galactosyltransferase-associated protein kinase p58/GTA</fullName>
    </alternativeName>
</protein>
<feature type="compositionally biased region" description="Basic and acidic residues" evidence="14">
    <location>
        <begin position="50"/>
        <end position="59"/>
    </location>
</feature>
<gene>
    <name evidence="16" type="ORF">T265_15342</name>
</gene>
<dbReference type="InterPro" id="IPR011009">
    <property type="entry name" value="Kinase-like_dom_sf"/>
</dbReference>
<evidence type="ECO:0000256" key="14">
    <source>
        <dbReference type="SAM" id="MobiDB-lite"/>
    </source>
</evidence>
<dbReference type="GO" id="GO:0005634">
    <property type="term" value="C:nucleus"/>
    <property type="evidence" value="ECO:0007669"/>
    <property type="project" value="TreeGrafter"/>
</dbReference>
<feature type="compositionally biased region" description="Basic and acidic residues" evidence="14">
    <location>
        <begin position="175"/>
        <end position="187"/>
    </location>
</feature>
<feature type="region of interest" description="Disordered" evidence="14">
    <location>
        <begin position="1074"/>
        <end position="1202"/>
    </location>
</feature>
<comment type="catalytic activity">
    <reaction evidence="12">
        <text>L-seryl-[protein] + ATP = O-phospho-L-seryl-[protein] + ADP + H(+)</text>
        <dbReference type="Rhea" id="RHEA:17989"/>
        <dbReference type="Rhea" id="RHEA-COMP:9863"/>
        <dbReference type="Rhea" id="RHEA-COMP:11604"/>
        <dbReference type="ChEBI" id="CHEBI:15378"/>
        <dbReference type="ChEBI" id="CHEBI:29999"/>
        <dbReference type="ChEBI" id="CHEBI:30616"/>
        <dbReference type="ChEBI" id="CHEBI:83421"/>
        <dbReference type="ChEBI" id="CHEBI:456216"/>
        <dbReference type="EC" id="2.7.11.22"/>
    </reaction>
</comment>
<dbReference type="PROSITE" id="PS00108">
    <property type="entry name" value="PROTEIN_KINASE_ST"/>
    <property type="match status" value="1"/>
</dbReference>
<dbReference type="CTD" id="20329507"/>
<feature type="compositionally biased region" description="Basic and acidic residues" evidence="14">
    <location>
        <begin position="493"/>
        <end position="505"/>
    </location>
</feature>
<sequence length="1571" mass="177241">QVFSSVPVSYSVYFPELLFLTIQNEDELPSLSRPQESTENRIPSSGAYSHESRVFSPREEGEELSEEEYDERGDFINDSKAGRSSKPSTFHELEEGEASSDDDQRRPASRSGKTDGKSQLTSRLLLEEAEYRHRLHERHEKRQRERLHAMDGLKKSKPSATSVRDMQSEFLQPHPKFDPISDADRSRFTLSGSTSPENVQTGKKWSSSRLDSLDKAQQQTSTDVPYGEHGLRKSSHKRSEKTEHNSESQIKPDSVLRSYSTSLLPYERATEEELQYRADRSSSHRSKDREAKKSAKVKKAKRDRHGKMEEVPSKSGSRSHKAQLQFVDWESYVYGKTNSQLLGKRVQSPGVIVTSPRSSSSSSPSRDSASVSPPPNKAHRESTSSRKLSSQSPFVDPQSVKSTRRKHRHRYHREVRETAPPPESGRSYKLEPNYTESGKRRKHKQLADDSDQQTISLQAKRSRAFNEHKDQNRDASFEPNKYLDDTNQSRSKSRPDSEHAMREPHTTYSSPPLSDQNQVRSEKNPTKPSTIRSPFKEDSVSGASDQNENDKPEPPTEPVARKLPESIDQVIKHELRPGRFQHYRLYSESEDDDDDGQSESEDNQEVNDEEANRSDEDRDDLDKSGATDGSERQPRAPSKPFYFPSIQGCRSVEEFECLNRIEEGTYGVVYRARDKKINEIVALKRLKMEKERDGFPITSLREINTLMKAQHENIVTVREIVVGSNMDKIYLVMDYVEHDLKSLMEIMNGPFSVGEVKCLLVQLLKAVRHLHDNWILHRDLKTSNLLLSHQGILKVGDFGLAREYGSPLKHYTEVVVTLWYRAPELLLGVKQYTCPIDLWSVGCIFAEFLLQRPLFPGKGEVDELNIIFRDLGTPTERIWPGVSQLPGMKKCVFTEYPYNQLRRRFTEKQISDLGFDLLNNFLTYCPEKRITADKALNHPYFNERPRAIHPSMFPSWPAKSEGGVAVRKGTSPRPPVAGGGALAAAAAAIASAAANVGSGGASRVRYQPPAPPMGAVLFDTDCHFTLDEIREQLAHLGVTDLTNEQLWELKKHLDNAIVRDLKQLSLQYSIADIAPNSDGTSSEDSLAVAQITSSTPDQELGQTGDQQWNNRSPLLPTLSHERGVSSTSIRSRKSNVGNNRQPDLLMNGSTTSSNVSDIEDGATLQSQTRVRQHSYRSKTRKSSRFQLRGAGESIDSDENTDKNSRKLVFLESKSRPSRLVPAPQTCVNGSPHYRAVVPRTCLNDPPQGPPSKTVCDVLSIHQPAASARSKRSERSERFQVAGHSPTEDSPPVSVQDILQHSDPSTRLPSDSLRPNSTNGSRRTTTRRLLEPSHKSVERRVRSAVCEHRPPSSSGDLSPHSLSQVYPHSGLTTTGRGSSPNTNSHLLKTTRGGKLKGPSSAHSRQPRSTPDSRLARFADDPVENIYDISSREHRTSGTCEVNRPLSLKSLDRPSSLISQPRPRLRRLDPVSRYHSYRRSWLTYRAPGEDARRVLRWNIKTAMMHREVPLLQRNFAEVVELFGESAADYLRRERQHNLKALNLSYIPPTSKRHDSERWRIRSASDGFGGARIH</sequence>
<dbReference type="EMBL" id="KL597066">
    <property type="protein sequence ID" value="KER20334.1"/>
    <property type="molecule type" value="Genomic_DNA"/>
</dbReference>
<dbReference type="GO" id="GO:0004693">
    <property type="term" value="F:cyclin-dependent protein serine/threonine kinase activity"/>
    <property type="evidence" value="ECO:0007669"/>
    <property type="project" value="UniProtKB-EC"/>
</dbReference>
<keyword evidence="7" id="KW-0547">Nucleotide-binding</keyword>
<evidence type="ECO:0000259" key="15">
    <source>
        <dbReference type="PROSITE" id="PS50011"/>
    </source>
</evidence>
<dbReference type="Pfam" id="PF00069">
    <property type="entry name" value="Pkinase"/>
    <property type="match status" value="1"/>
</dbReference>
<dbReference type="InterPro" id="IPR050108">
    <property type="entry name" value="CDK"/>
</dbReference>
<evidence type="ECO:0000256" key="3">
    <source>
        <dbReference type="ARBA" id="ARBA00012425"/>
    </source>
</evidence>
<dbReference type="Proteomes" id="UP000054324">
    <property type="component" value="Unassembled WGS sequence"/>
</dbReference>
<feature type="compositionally biased region" description="Polar residues" evidence="14">
    <location>
        <begin position="32"/>
        <end position="47"/>
    </location>
</feature>
<feature type="compositionally biased region" description="Acidic residues" evidence="14">
    <location>
        <begin position="588"/>
        <end position="609"/>
    </location>
</feature>
<dbReference type="GO" id="GO:0005524">
    <property type="term" value="F:ATP binding"/>
    <property type="evidence" value="ECO:0007669"/>
    <property type="project" value="UniProtKB-KW"/>
</dbReference>
<accession>A0A074ZYS3</accession>
<feature type="compositionally biased region" description="Polar residues" evidence="14">
    <location>
        <begin position="1124"/>
        <end position="1156"/>
    </location>
</feature>
<proteinExistence type="inferred from homology"/>
<feature type="non-terminal residue" evidence="16">
    <location>
        <position position="1"/>
    </location>
</feature>
<feature type="compositionally biased region" description="Polar residues" evidence="14">
    <location>
        <begin position="1363"/>
        <end position="1386"/>
    </location>
</feature>
<dbReference type="GeneID" id="20329507"/>
<comment type="catalytic activity">
    <reaction evidence="11">
        <text>L-threonyl-[protein] + ATP = O-phospho-L-threonyl-[protein] + ADP + H(+)</text>
        <dbReference type="Rhea" id="RHEA:46608"/>
        <dbReference type="Rhea" id="RHEA-COMP:11060"/>
        <dbReference type="Rhea" id="RHEA-COMP:11605"/>
        <dbReference type="ChEBI" id="CHEBI:15378"/>
        <dbReference type="ChEBI" id="CHEBI:30013"/>
        <dbReference type="ChEBI" id="CHEBI:30616"/>
        <dbReference type="ChEBI" id="CHEBI:61977"/>
        <dbReference type="ChEBI" id="CHEBI:456216"/>
        <dbReference type="EC" id="2.7.11.22"/>
    </reaction>
</comment>
<feature type="compositionally biased region" description="Basic and acidic residues" evidence="14">
    <location>
        <begin position="610"/>
        <end position="634"/>
    </location>
</feature>
<dbReference type="OrthoDB" id="647at2759"/>
<keyword evidence="9" id="KW-0067">ATP-binding</keyword>
<feature type="compositionally biased region" description="Polar residues" evidence="14">
    <location>
        <begin position="1399"/>
        <end position="1410"/>
    </location>
</feature>
<dbReference type="InterPro" id="IPR045267">
    <property type="entry name" value="CDK11/PITSLRE_STKc"/>
</dbReference>
<evidence type="ECO:0000313" key="16">
    <source>
        <dbReference type="EMBL" id="KER20334.1"/>
    </source>
</evidence>
<keyword evidence="5" id="KW-0597">Phosphoprotein</keyword>
<comment type="similarity">
    <text evidence="2">Belongs to the protein kinase superfamily. CMGC Ser/Thr protein kinase family. CDC2/CDKX subfamily.</text>
</comment>
<dbReference type="Gene3D" id="1.10.510.10">
    <property type="entry name" value="Transferase(Phosphotransferase) domain 1"/>
    <property type="match status" value="1"/>
</dbReference>
<comment type="cofactor">
    <cofactor evidence="1">
        <name>Mg(2+)</name>
        <dbReference type="ChEBI" id="CHEBI:18420"/>
    </cofactor>
</comment>
<dbReference type="GO" id="GO:0007346">
    <property type="term" value="P:regulation of mitotic cell cycle"/>
    <property type="evidence" value="ECO:0007669"/>
    <property type="project" value="TreeGrafter"/>
</dbReference>
<feature type="compositionally biased region" description="Low complexity" evidence="14">
    <location>
        <begin position="1350"/>
        <end position="1362"/>
    </location>
</feature>
<evidence type="ECO:0000256" key="4">
    <source>
        <dbReference type="ARBA" id="ARBA00022527"/>
    </source>
</evidence>
<feature type="compositionally biased region" description="Basic and acidic residues" evidence="14">
    <location>
        <begin position="548"/>
        <end position="577"/>
    </location>
</feature>